<dbReference type="Proteomes" id="UP001497623">
    <property type="component" value="Unassembled WGS sequence"/>
</dbReference>
<dbReference type="SUPFAM" id="SSF46689">
    <property type="entry name" value="Homeodomain-like"/>
    <property type="match status" value="1"/>
</dbReference>
<dbReference type="InterPro" id="IPR017930">
    <property type="entry name" value="Myb_dom"/>
</dbReference>
<evidence type="ECO:0000256" key="4">
    <source>
        <dbReference type="ARBA" id="ARBA00023125"/>
    </source>
</evidence>
<sequence>IYKETFSNKCNSISSLYNITRILSNNINIQNKFTQSEKNKNHDTKNRWMKDGKEKLMNTDEQRDVKMSEVTACFPDPNDVQRQQKWQKIANPEIVKGDWSKEEDEKVIELVKKYDPKRWTMIAKHLKGRISKQCREHWINHLKVAQAAPQPPHPPQQQHPSMQKYHNTPGSNVDYTGNH</sequence>
<evidence type="ECO:0000256" key="2">
    <source>
        <dbReference type="ARBA" id="ARBA00022737"/>
    </source>
</evidence>
<evidence type="ECO:0000256" key="3">
    <source>
        <dbReference type="ARBA" id="ARBA00023015"/>
    </source>
</evidence>
<evidence type="ECO:0000256" key="7">
    <source>
        <dbReference type="SAM" id="MobiDB-lite"/>
    </source>
</evidence>
<dbReference type="FunFam" id="1.10.10.60:FF:000010">
    <property type="entry name" value="Transcriptional activator Myb isoform A"/>
    <property type="match status" value="1"/>
</dbReference>
<evidence type="ECO:0000256" key="6">
    <source>
        <dbReference type="ARBA" id="ARBA00023242"/>
    </source>
</evidence>
<keyword evidence="5" id="KW-0804">Transcription</keyword>
<dbReference type="CDD" id="cd00167">
    <property type="entry name" value="SANT"/>
    <property type="match status" value="1"/>
</dbReference>
<dbReference type="GO" id="GO:0042796">
    <property type="term" value="P:snRNA transcription by RNA polymerase III"/>
    <property type="evidence" value="ECO:0007669"/>
    <property type="project" value="TreeGrafter"/>
</dbReference>
<proteinExistence type="predicted"/>
<dbReference type="PANTHER" id="PTHR46621">
    <property type="entry name" value="SNRNA-ACTIVATING PROTEIN COMPLEX SUBUNIT 4"/>
    <property type="match status" value="1"/>
</dbReference>
<accession>A0AAV2RTA2</accession>
<dbReference type="InterPro" id="IPR009057">
    <property type="entry name" value="Homeodomain-like_sf"/>
</dbReference>
<dbReference type="InterPro" id="IPR051575">
    <property type="entry name" value="Myb-like_DNA-bd"/>
</dbReference>
<reference evidence="10 11" key="1">
    <citation type="submission" date="2024-05" db="EMBL/GenBank/DDBJ databases">
        <authorList>
            <person name="Wallberg A."/>
        </authorList>
    </citation>
    <scope>NUCLEOTIDE SEQUENCE [LARGE SCALE GENOMIC DNA]</scope>
</reference>
<comment type="subcellular location">
    <subcellularLocation>
        <location evidence="1">Nucleus</location>
    </subcellularLocation>
</comment>
<organism evidence="10 11">
    <name type="scientific">Meganyctiphanes norvegica</name>
    <name type="common">Northern krill</name>
    <name type="synonym">Thysanopoda norvegica</name>
    <dbReference type="NCBI Taxonomy" id="48144"/>
    <lineage>
        <taxon>Eukaryota</taxon>
        <taxon>Metazoa</taxon>
        <taxon>Ecdysozoa</taxon>
        <taxon>Arthropoda</taxon>
        <taxon>Crustacea</taxon>
        <taxon>Multicrustacea</taxon>
        <taxon>Malacostraca</taxon>
        <taxon>Eumalacostraca</taxon>
        <taxon>Eucarida</taxon>
        <taxon>Euphausiacea</taxon>
        <taxon>Euphausiidae</taxon>
        <taxon>Meganyctiphanes</taxon>
    </lineage>
</organism>
<dbReference type="EMBL" id="CAXKWB010030977">
    <property type="protein sequence ID" value="CAL4138877.1"/>
    <property type="molecule type" value="Genomic_DNA"/>
</dbReference>
<dbReference type="PANTHER" id="PTHR46621:SF1">
    <property type="entry name" value="SNRNA-ACTIVATING PROTEIN COMPLEX SUBUNIT 4"/>
    <property type="match status" value="1"/>
</dbReference>
<protein>
    <submittedName>
        <fullName evidence="10">Uncharacterized protein</fullName>
    </submittedName>
</protein>
<dbReference type="GO" id="GO:0001006">
    <property type="term" value="F:RNA polymerase III type 3 promoter sequence-specific DNA binding"/>
    <property type="evidence" value="ECO:0007669"/>
    <property type="project" value="TreeGrafter"/>
</dbReference>
<dbReference type="AlphaFoldDB" id="A0AAV2RTA2"/>
<feature type="non-terminal residue" evidence="10">
    <location>
        <position position="1"/>
    </location>
</feature>
<dbReference type="Pfam" id="PF00249">
    <property type="entry name" value="Myb_DNA-binding"/>
    <property type="match status" value="1"/>
</dbReference>
<feature type="region of interest" description="Disordered" evidence="7">
    <location>
        <begin position="147"/>
        <end position="179"/>
    </location>
</feature>
<feature type="domain" description="HTH myb-type" evidence="9">
    <location>
        <begin position="91"/>
        <end position="146"/>
    </location>
</feature>
<dbReference type="PROSITE" id="PS51294">
    <property type="entry name" value="HTH_MYB"/>
    <property type="match status" value="1"/>
</dbReference>
<evidence type="ECO:0000313" key="11">
    <source>
        <dbReference type="Proteomes" id="UP001497623"/>
    </source>
</evidence>
<keyword evidence="3" id="KW-0805">Transcription regulation</keyword>
<dbReference type="InterPro" id="IPR001005">
    <property type="entry name" value="SANT/Myb"/>
</dbReference>
<name>A0AAV2RTA2_MEGNR</name>
<evidence type="ECO:0000313" key="10">
    <source>
        <dbReference type="EMBL" id="CAL4138877.1"/>
    </source>
</evidence>
<feature type="non-terminal residue" evidence="10">
    <location>
        <position position="179"/>
    </location>
</feature>
<feature type="domain" description="Myb-like" evidence="8">
    <location>
        <begin position="91"/>
        <end position="142"/>
    </location>
</feature>
<evidence type="ECO:0000256" key="5">
    <source>
        <dbReference type="ARBA" id="ARBA00023163"/>
    </source>
</evidence>
<keyword evidence="11" id="KW-1185">Reference proteome</keyword>
<evidence type="ECO:0000259" key="8">
    <source>
        <dbReference type="PROSITE" id="PS50090"/>
    </source>
</evidence>
<evidence type="ECO:0000259" key="9">
    <source>
        <dbReference type="PROSITE" id="PS51294"/>
    </source>
</evidence>
<feature type="compositionally biased region" description="Polar residues" evidence="7">
    <location>
        <begin position="164"/>
        <end position="179"/>
    </location>
</feature>
<dbReference type="SMART" id="SM00717">
    <property type="entry name" value="SANT"/>
    <property type="match status" value="1"/>
</dbReference>
<dbReference type="PROSITE" id="PS50090">
    <property type="entry name" value="MYB_LIKE"/>
    <property type="match status" value="1"/>
</dbReference>
<keyword evidence="6" id="KW-0539">Nucleus</keyword>
<comment type="caution">
    <text evidence="10">The sequence shown here is derived from an EMBL/GenBank/DDBJ whole genome shotgun (WGS) entry which is preliminary data.</text>
</comment>
<dbReference type="Gene3D" id="1.10.10.60">
    <property type="entry name" value="Homeodomain-like"/>
    <property type="match status" value="1"/>
</dbReference>
<dbReference type="GO" id="GO:0000978">
    <property type="term" value="F:RNA polymerase II cis-regulatory region sequence-specific DNA binding"/>
    <property type="evidence" value="ECO:0007669"/>
    <property type="project" value="TreeGrafter"/>
</dbReference>
<evidence type="ECO:0000256" key="1">
    <source>
        <dbReference type="ARBA" id="ARBA00004123"/>
    </source>
</evidence>
<keyword evidence="2" id="KW-0677">Repeat</keyword>
<keyword evidence="4" id="KW-0238">DNA-binding</keyword>
<dbReference type="GO" id="GO:0019185">
    <property type="term" value="C:snRNA-activating protein complex"/>
    <property type="evidence" value="ECO:0007669"/>
    <property type="project" value="TreeGrafter"/>
</dbReference>
<dbReference type="GO" id="GO:0042795">
    <property type="term" value="P:snRNA transcription by RNA polymerase II"/>
    <property type="evidence" value="ECO:0007669"/>
    <property type="project" value="TreeGrafter"/>
</dbReference>
<gene>
    <name evidence="10" type="ORF">MNOR_LOCUS28283</name>
</gene>
<dbReference type="GO" id="GO:0005634">
    <property type="term" value="C:nucleus"/>
    <property type="evidence" value="ECO:0007669"/>
    <property type="project" value="UniProtKB-SubCell"/>
</dbReference>